<dbReference type="InterPro" id="IPR009057">
    <property type="entry name" value="Homeodomain-like_sf"/>
</dbReference>
<dbReference type="InterPro" id="IPR018062">
    <property type="entry name" value="HTH_AraC-typ_CS"/>
</dbReference>
<evidence type="ECO:0000259" key="4">
    <source>
        <dbReference type="PROSITE" id="PS01124"/>
    </source>
</evidence>
<comment type="caution">
    <text evidence="5">The sequence shown here is derived from an EMBL/GenBank/DDBJ whole genome shotgun (WGS) entry which is preliminary data.</text>
</comment>
<organism evidence="5 6">
    <name type="scientific">Pelomonas lactea</name>
    <dbReference type="NCBI Taxonomy" id="3299030"/>
    <lineage>
        <taxon>Bacteria</taxon>
        <taxon>Pseudomonadati</taxon>
        <taxon>Pseudomonadota</taxon>
        <taxon>Betaproteobacteria</taxon>
        <taxon>Burkholderiales</taxon>
        <taxon>Sphaerotilaceae</taxon>
        <taxon>Roseateles</taxon>
    </lineage>
</organism>
<proteinExistence type="predicted"/>
<dbReference type="Pfam" id="PF06445">
    <property type="entry name" value="GyrI-like"/>
    <property type="match status" value="1"/>
</dbReference>
<dbReference type="PANTHER" id="PTHR40055:SF1">
    <property type="entry name" value="TRANSCRIPTIONAL REGULATOR YGIV-RELATED"/>
    <property type="match status" value="1"/>
</dbReference>
<dbReference type="PRINTS" id="PR00032">
    <property type="entry name" value="HTHARAC"/>
</dbReference>
<evidence type="ECO:0000256" key="1">
    <source>
        <dbReference type="ARBA" id="ARBA00023015"/>
    </source>
</evidence>
<dbReference type="EMBL" id="JBIGHX010000006">
    <property type="protein sequence ID" value="MFG6463344.1"/>
    <property type="molecule type" value="Genomic_DNA"/>
</dbReference>
<keyword evidence="2" id="KW-0238">DNA-binding</keyword>
<protein>
    <submittedName>
        <fullName evidence="5">GyrI-like domain-containing protein</fullName>
    </submittedName>
</protein>
<dbReference type="Pfam" id="PF12833">
    <property type="entry name" value="HTH_18"/>
    <property type="match status" value="1"/>
</dbReference>
<dbReference type="InterPro" id="IPR050908">
    <property type="entry name" value="SmbC-like"/>
</dbReference>
<feature type="domain" description="HTH araC/xylS-type" evidence="4">
    <location>
        <begin position="17"/>
        <end position="116"/>
    </location>
</feature>
<reference evidence="5 6" key="1">
    <citation type="submission" date="2024-08" db="EMBL/GenBank/DDBJ databases">
        <authorList>
            <person name="Lu H."/>
        </authorList>
    </citation>
    <scope>NUCLEOTIDE SEQUENCE [LARGE SCALE GENOMIC DNA]</scope>
    <source>
        <strain evidence="5 6">DXS20W</strain>
    </source>
</reference>
<evidence type="ECO:0000313" key="6">
    <source>
        <dbReference type="Proteomes" id="UP001606302"/>
    </source>
</evidence>
<dbReference type="SMART" id="SM00871">
    <property type="entry name" value="AraC_E_bind"/>
    <property type="match status" value="1"/>
</dbReference>
<sequence length="301" mass="33195">MKPAPNTSRRQYEARMHRVQAHIDRHLDAPLDLEALAGVAHFSPYHFHRLFLAWTGQTLGDYLARRRLEKAAQRLRGQPDSTVLSIALSVGYGSAEAFTRAFKARFGLPPTQWRNLDQADSNLDQAGTEAGDEDGLFRNPDEGDPVNVRLIDRPPVRMGYLRYHGAYGPALGRFWAETFNPWLATQNLGAVARFGIGHDDPSLVAPELCRYDCGVAVPDDWVPSGGALVTELPGGRYAALDFEGTAADIGAAWQAMMGRWLPSSGLQLDARPCFEHYGPAAKFDYRTGVFDCELCIPVAPL</sequence>
<gene>
    <name evidence="5" type="ORF">ACG04Q_17355</name>
</gene>
<keyword evidence="6" id="KW-1185">Reference proteome</keyword>
<dbReference type="InterPro" id="IPR011256">
    <property type="entry name" value="Reg_factor_effector_dom_sf"/>
</dbReference>
<evidence type="ECO:0000313" key="5">
    <source>
        <dbReference type="EMBL" id="MFG6463344.1"/>
    </source>
</evidence>
<dbReference type="PROSITE" id="PS00041">
    <property type="entry name" value="HTH_ARAC_FAMILY_1"/>
    <property type="match status" value="1"/>
</dbReference>
<dbReference type="PANTHER" id="PTHR40055">
    <property type="entry name" value="TRANSCRIPTIONAL REGULATOR YGIV-RELATED"/>
    <property type="match status" value="1"/>
</dbReference>
<evidence type="ECO:0000256" key="3">
    <source>
        <dbReference type="ARBA" id="ARBA00023163"/>
    </source>
</evidence>
<dbReference type="Gene3D" id="3.20.80.10">
    <property type="entry name" value="Regulatory factor, effector binding domain"/>
    <property type="match status" value="1"/>
</dbReference>
<dbReference type="InterPro" id="IPR010499">
    <property type="entry name" value="AraC_E-bd"/>
</dbReference>
<accession>A0ABW7GNE3</accession>
<dbReference type="InterPro" id="IPR029442">
    <property type="entry name" value="GyrI-like"/>
</dbReference>
<dbReference type="SUPFAM" id="SSF55136">
    <property type="entry name" value="Probable bacterial effector-binding domain"/>
    <property type="match status" value="1"/>
</dbReference>
<dbReference type="PROSITE" id="PS01124">
    <property type="entry name" value="HTH_ARAC_FAMILY_2"/>
    <property type="match status" value="1"/>
</dbReference>
<evidence type="ECO:0000256" key="2">
    <source>
        <dbReference type="ARBA" id="ARBA00023125"/>
    </source>
</evidence>
<dbReference type="Proteomes" id="UP001606302">
    <property type="component" value="Unassembled WGS sequence"/>
</dbReference>
<dbReference type="InterPro" id="IPR018060">
    <property type="entry name" value="HTH_AraC"/>
</dbReference>
<dbReference type="Gene3D" id="1.10.10.60">
    <property type="entry name" value="Homeodomain-like"/>
    <property type="match status" value="2"/>
</dbReference>
<dbReference type="SMART" id="SM00342">
    <property type="entry name" value="HTH_ARAC"/>
    <property type="match status" value="1"/>
</dbReference>
<dbReference type="RefSeq" id="WP_394512337.1">
    <property type="nucleotide sequence ID" value="NZ_JBIGHX010000006.1"/>
</dbReference>
<dbReference type="SUPFAM" id="SSF46689">
    <property type="entry name" value="Homeodomain-like"/>
    <property type="match status" value="2"/>
</dbReference>
<name>A0ABW7GNE3_9BURK</name>
<keyword evidence="3" id="KW-0804">Transcription</keyword>
<dbReference type="InterPro" id="IPR020449">
    <property type="entry name" value="Tscrpt_reg_AraC-type_HTH"/>
</dbReference>
<keyword evidence="1" id="KW-0805">Transcription regulation</keyword>